<comment type="caution">
    <text evidence="12">The sequence shown here is derived from an EMBL/GenBank/DDBJ whole genome shotgun (WGS) entry which is preliminary data.</text>
</comment>
<keyword evidence="5 10" id="KW-0500">Molybdenum</keyword>
<comment type="similarity">
    <text evidence="2 10">Belongs to the binding-protein-dependent transport system permease family. CysTW subfamily.</text>
</comment>
<proteinExistence type="inferred from homology"/>
<keyword evidence="3 9" id="KW-0813">Transport</keyword>
<dbReference type="InterPro" id="IPR000515">
    <property type="entry name" value="MetI-like"/>
</dbReference>
<evidence type="ECO:0000256" key="9">
    <source>
        <dbReference type="RuleBase" id="RU363032"/>
    </source>
</evidence>
<evidence type="ECO:0000256" key="4">
    <source>
        <dbReference type="ARBA" id="ARBA00022475"/>
    </source>
</evidence>
<dbReference type="Gene3D" id="1.10.3720.10">
    <property type="entry name" value="MetI-like"/>
    <property type="match status" value="1"/>
</dbReference>
<dbReference type="STRING" id="1308866.J416_14547"/>
<comment type="function">
    <text evidence="10">Part of the binding-protein-dependent transport system for molybdenum; probably responsible for the translocation of the substrate across the membrane.</text>
</comment>
<name>N4WR93_9BACI</name>
<dbReference type="Proteomes" id="UP000012283">
    <property type="component" value="Unassembled WGS sequence"/>
</dbReference>
<evidence type="ECO:0000256" key="10">
    <source>
        <dbReference type="RuleBase" id="RU365097"/>
    </source>
</evidence>
<dbReference type="InterPro" id="IPR011867">
    <property type="entry name" value="ModB_ABC"/>
</dbReference>
<evidence type="ECO:0000256" key="5">
    <source>
        <dbReference type="ARBA" id="ARBA00022505"/>
    </source>
</evidence>
<dbReference type="InterPro" id="IPR035906">
    <property type="entry name" value="MetI-like_sf"/>
</dbReference>
<keyword evidence="4 10" id="KW-1003">Cell membrane</keyword>
<comment type="caution">
    <text evidence="10">Lacks conserved residue(s) required for the propagation of feature annotation.</text>
</comment>
<dbReference type="AlphaFoldDB" id="N4WR93"/>
<keyword evidence="7 9" id="KW-1133">Transmembrane helix</keyword>
<feature type="domain" description="ABC transmembrane type-1" evidence="11">
    <location>
        <begin position="8"/>
        <end position="212"/>
    </location>
</feature>
<dbReference type="PATRIC" id="fig|1308866.3.peg.2929"/>
<dbReference type="PANTHER" id="PTHR30183:SF3">
    <property type="entry name" value="MOLYBDENUM TRANSPORT SYSTEM PERMEASE PROTEIN MODB"/>
    <property type="match status" value="1"/>
</dbReference>
<comment type="subcellular location">
    <subcellularLocation>
        <location evidence="1 9">Cell membrane</location>
        <topology evidence="1 9">Multi-pass membrane protein</topology>
    </subcellularLocation>
</comment>
<evidence type="ECO:0000256" key="3">
    <source>
        <dbReference type="ARBA" id="ARBA00022448"/>
    </source>
</evidence>
<evidence type="ECO:0000256" key="8">
    <source>
        <dbReference type="ARBA" id="ARBA00023136"/>
    </source>
</evidence>
<evidence type="ECO:0000259" key="11">
    <source>
        <dbReference type="PROSITE" id="PS50928"/>
    </source>
</evidence>
<dbReference type="Pfam" id="PF00528">
    <property type="entry name" value="BPD_transp_1"/>
    <property type="match status" value="1"/>
</dbReference>
<organism evidence="12 13">
    <name type="scientific">Gracilibacillus halophilus YIM-C55.5</name>
    <dbReference type="NCBI Taxonomy" id="1308866"/>
    <lineage>
        <taxon>Bacteria</taxon>
        <taxon>Bacillati</taxon>
        <taxon>Bacillota</taxon>
        <taxon>Bacilli</taxon>
        <taxon>Bacillales</taxon>
        <taxon>Bacillaceae</taxon>
        <taxon>Gracilibacillus</taxon>
    </lineage>
</organism>
<dbReference type="GO" id="GO:0005886">
    <property type="term" value="C:plasma membrane"/>
    <property type="evidence" value="ECO:0007669"/>
    <property type="project" value="UniProtKB-SubCell"/>
</dbReference>
<dbReference type="RefSeq" id="WP_003473980.1">
    <property type="nucleotide sequence ID" value="NZ_APML01000079.1"/>
</dbReference>
<evidence type="ECO:0000256" key="1">
    <source>
        <dbReference type="ARBA" id="ARBA00004651"/>
    </source>
</evidence>
<dbReference type="NCBIfam" id="TIGR02141">
    <property type="entry name" value="modB_ABC"/>
    <property type="match status" value="1"/>
</dbReference>
<feature type="transmembrane region" description="Helical" evidence="9">
    <location>
        <begin position="85"/>
        <end position="105"/>
    </location>
</feature>
<dbReference type="PANTHER" id="PTHR30183">
    <property type="entry name" value="MOLYBDENUM TRANSPORT SYSTEM PERMEASE PROTEIN MODB"/>
    <property type="match status" value="1"/>
</dbReference>
<protein>
    <recommendedName>
        <fullName evidence="10">Molybdenum transport system permease</fullName>
    </recommendedName>
</protein>
<evidence type="ECO:0000313" key="12">
    <source>
        <dbReference type="EMBL" id="ENH95736.1"/>
    </source>
</evidence>
<keyword evidence="8 9" id="KW-0472">Membrane</keyword>
<evidence type="ECO:0000313" key="13">
    <source>
        <dbReference type="Proteomes" id="UP000012283"/>
    </source>
</evidence>
<sequence length="216" mass="23565">MDPFFQPIKVSLIVSITALLIVTVFGTGIAWLMEKKNFRGKLLLDILFMMPIALPPTVIGFLLIMCFGTNGILGQAIQQIFQQSLMFTVTAAIIAAGIVAFPLMYQSVRTGISQVKKDVEDAARVDGASERLVFSKVTLPLAKQSLFTGMILSFTRALGEFGATLMFAGNIPGKTQTVPMAIYVAFESGRMPLAWSWVVSIIVVSSLMIFFVRKTA</sequence>
<feature type="transmembrane region" description="Helical" evidence="9">
    <location>
        <begin position="12"/>
        <end position="33"/>
    </location>
</feature>
<accession>N4WR93</accession>
<dbReference type="PROSITE" id="PS50928">
    <property type="entry name" value="ABC_TM1"/>
    <property type="match status" value="1"/>
</dbReference>
<evidence type="ECO:0000256" key="2">
    <source>
        <dbReference type="ARBA" id="ARBA00007069"/>
    </source>
</evidence>
<dbReference type="OrthoDB" id="9795403at2"/>
<dbReference type="GO" id="GO:0015098">
    <property type="term" value="F:molybdate ion transmembrane transporter activity"/>
    <property type="evidence" value="ECO:0007669"/>
    <property type="project" value="UniProtKB-UniRule"/>
</dbReference>
<dbReference type="eggNOG" id="COG4149">
    <property type="taxonomic scope" value="Bacteria"/>
</dbReference>
<reference evidence="12 13" key="1">
    <citation type="submission" date="2013-03" db="EMBL/GenBank/DDBJ databases">
        <title>Draft genome sequence of Gracibacillus halophilus YIM-C55.5, a moderately halophilic and thermophilic organism from the Xiaochaidamu salt lake.</title>
        <authorList>
            <person name="Sugumar T."/>
            <person name="Polireddy D.R."/>
            <person name="Antony A."/>
            <person name="Madhava Y.R."/>
            <person name="Sivakumar N."/>
        </authorList>
    </citation>
    <scope>NUCLEOTIDE SEQUENCE [LARGE SCALE GENOMIC DNA]</scope>
    <source>
        <strain evidence="12 13">YIM-C55.5</strain>
    </source>
</reference>
<evidence type="ECO:0000256" key="7">
    <source>
        <dbReference type="ARBA" id="ARBA00022989"/>
    </source>
</evidence>
<keyword evidence="6 9" id="KW-0812">Transmembrane</keyword>
<gene>
    <name evidence="12" type="ORF">J416_14547</name>
</gene>
<dbReference type="CDD" id="cd06261">
    <property type="entry name" value="TM_PBP2"/>
    <property type="match status" value="1"/>
</dbReference>
<keyword evidence="13" id="KW-1185">Reference proteome</keyword>
<evidence type="ECO:0000256" key="6">
    <source>
        <dbReference type="ARBA" id="ARBA00022692"/>
    </source>
</evidence>
<dbReference type="EMBL" id="APML01000079">
    <property type="protein sequence ID" value="ENH95736.1"/>
    <property type="molecule type" value="Genomic_DNA"/>
</dbReference>
<feature type="transmembrane region" description="Helical" evidence="9">
    <location>
        <begin position="53"/>
        <end position="73"/>
    </location>
</feature>
<feature type="transmembrane region" description="Helical" evidence="9">
    <location>
        <begin position="194"/>
        <end position="212"/>
    </location>
</feature>
<dbReference type="SUPFAM" id="SSF161098">
    <property type="entry name" value="MetI-like"/>
    <property type="match status" value="1"/>
</dbReference>